<evidence type="ECO:0000313" key="1">
    <source>
        <dbReference type="EMBL" id="KAI6092949.1"/>
    </source>
</evidence>
<organism evidence="1 2">
    <name type="scientific">Hypoxylon rubiginosum</name>
    <dbReference type="NCBI Taxonomy" id="110542"/>
    <lineage>
        <taxon>Eukaryota</taxon>
        <taxon>Fungi</taxon>
        <taxon>Dikarya</taxon>
        <taxon>Ascomycota</taxon>
        <taxon>Pezizomycotina</taxon>
        <taxon>Sordariomycetes</taxon>
        <taxon>Xylariomycetidae</taxon>
        <taxon>Xylariales</taxon>
        <taxon>Hypoxylaceae</taxon>
        <taxon>Hypoxylon</taxon>
    </lineage>
</organism>
<comment type="caution">
    <text evidence="1">The sequence shown here is derived from an EMBL/GenBank/DDBJ whole genome shotgun (WGS) entry which is preliminary data.</text>
</comment>
<keyword evidence="2" id="KW-1185">Reference proteome</keyword>
<dbReference type="Proteomes" id="UP001497680">
    <property type="component" value="Unassembled WGS sequence"/>
</dbReference>
<name>A0ACC0DJK6_9PEZI</name>
<reference evidence="1 2" key="1">
    <citation type="journal article" date="2022" name="New Phytol.">
        <title>Ecological generalism drives hyperdiversity of secondary metabolite gene clusters in xylarialean endophytes.</title>
        <authorList>
            <person name="Franco M.E.E."/>
            <person name="Wisecaver J.H."/>
            <person name="Arnold A.E."/>
            <person name="Ju Y.M."/>
            <person name="Slot J.C."/>
            <person name="Ahrendt S."/>
            <person name="Moore L.P."/>
            <person name="Eastman K.E."/>
            <person name="Scott K."/>
            <person name="Konkel Z."/>
            <person name="Mondo S.J."/>
            <person name="Kuo A."/>
            <person name="Hayes R.D."/>
            <person name="Haridas S."/>
            <person name="Andreopoulos B."/>
            <person name="Riley R."/>
            <person name="LaButti K."/>
            <person name="Pangilinan J."/>
            <person name="Lipzen A."/>
            <person name="Amirebrahimi M."/>
            <person name="Yan J."/>
            <person name="Adam C."/>
            <person name="Keymanesh K."/>
            <person name="Ng V."/>
            <person name="Louie K."/>
            <person name="Northen T."/>
            <person name="Drula E."/>
            <person name="Henrissat B."/>
            <person name="Hsieh H.M."/>
            <person name="Youens-Clark K."/>
            <person name="Lutzoni F."/>
            <person name="Miadlikowska J."/>
            <person name="Eastwood D.C."/>
            <person name="Hamelin R.C."/>
            <person name="Grigoriev I.V."/>
            <person name="U'Ren J.M."/>
        </authorList>
    </citation>
    <scope>NUCLEOTIDE SEQUENCE [LARGE SCALE GENOMIC DNA]</scope>
    <source>
        <strain evidence="1 2">ER1909</strain>
    </source>
</reference>
<gene>
    <name evidence="1" type="ORF">F4821DRAFT_223617</name>
</gene>
<sequence>MENQPLTFFSLPVEIRLEIYKLVLKKHVPIQFSTSPQFGRQFNSSERQNPFFTAVTAREFLTTPQLPCHTALLLTCRQINAEATPVLVAVNMIVFEIFYFSFFVNLQWLDTIRPIFRHLKRLTLWIDKSGESPVMQILAYSIKTAAQQRRAPLLNRMTILFQTDAWIDLQRPSRANEWADFWAALPQSLLEFLHTVPDTVDVGYYPTVQHAFEDMSNDHRYEYR</sequence>
<dbReference type="EMBL" id="MU394282">
    <property type="protein sequence ID" value="KAI6092949.1"/>
    <property type="molecule type" value="Genomic_DNA"/>
</dbReference>
<accession>A0ACC0DJK6</accession>
<evidence type="ECO:0000313" key="2">
    <source>
        <dbReference type="Proteomes" id="UP001497680"/>
    </source>
</evidence>
<proteinExistence type="predicted"/>
<protein>
    <submittedName>
        <fullName evidence="1">Uncharacterized protein</fullName>
    </submittedName>
</protein>